<gene>
    <name evidence="2" type="ORF">Ami3637_09405</name>
</gene>
<protein>
    <recommendedName>
        <fullName evidence="1">DUF6760 domain-containing protein</fullName>
    </recommendedName>
</protein>
<dbReference type="Proteomes" id="UP000463883">
    <property type="component" value="Chromosome"/>
</dbReference>
<accession>A0A6P1MPA2</accession>
<dbReference type="AlphaFoldDB" id="A0A6P1MPA2"/>
<dbReference type="Pfam" id="PF20546">
    <property type="entry name" value="DUF6760"/>
    <property type="match status" value="1"/>
</dbReference>
<feature type="domain" description="DUF6760" evidence="1">
    <location>
        <begin position="2"/>
        <end position="53"/>
    </location>
</feature>
<organism evidence="2 3">
    <name type="scientific">Aminipila terrae</name>
    <dbReference type="NCBI Taxonomy" id="2697030"/>
    <lineage>
        <taxon>Bacteria</taxon>
        <taxon>Bacillati</taxon>
        <taxon>Bacillota</taxon>
        <taxon>Clostridia</taxon>
        <taxon>Peptostreptococcales</taxon>
        <taxon>Anaerovoracaceae</taxon>
        <taxon>Aminipila</taxon>
    </lineage>
</organism>
<sequence length="60" mass="7280">MEVYPAGKIYEEAAFIAYYLHWEHDKIMEMTHKDRIRWCKEVSKINSKLNDEPDNVFAKF</sequence>
<evidence type="ECO:0000259" key="1">
    <source>
        <dbReference type="Pfam" id="PF20546"/>
    </source>
</evidence>
<evidence type="ECO:0000313" key="3">
    <source>
        <dbReference type="Proteomes" id="UP000463883"/>
    </source>
</evidence>
<name>A0A6P1MPA2_9FIRM</name>
<proteinExistence type="predicted"/>
<reference evidence="2 3" key="1">
    <citation type="submission" date="2020-01" db="EMBL/GenBank/DDBJ databases">
        <title>Genomic analysis of Aminipila sp. CBA3637.</title>
        <authorList>
            <person name="Kim Y.B."/>
            <person name="Roh S.W."/>
        </authorList>
    </citation>
    <scope>NUCLEOTIDE SEQUENCE [LARGE SCALE GENOMIC DNA]</scope>
    <source>
        <strain evidence="2 3">CBA3637</strain>
    </source>
</reference>
<dbReference type="KEGG" id="amic:Ami3637_09405"/>
<dbReference type="EMBL" id="CP047591">
    <property type="protein sequence ID" value="QHI73958.1"/>
    <property type="molecule type" value="Genomic_DNA"/>
</dbReference>
<evidence type="ECO:0000313" key="2">
    <source>
        <dbReference type="EMBL" id="QHI73958.1"/>
    </source>
</evidence>
<keyword evidence="3" id="KW-1185">Reference proteome</keyword>
<dbReference type="InterPro" id="IPR046648">
    <property type="entry name" value="DUF6760"/>
</dbReference>